<evidence type="ECO:0000313" key="3">
    <source>
        <dbReference type="Proteomes" id="UP001157034"/>
    </source>
</evidence>
<proteinExistence type="predicted"/>
<dbReference type="EMBL" id="BSVB01000001">
    <property type="protein sequence ID" value="GMA96390.1"/>
    <property type="molecule type" value="Genomic_DNA"/>
</dbReference>
<sequence length="195" mass="21062">MQGLDAASGAEIERRVDDVGQLQSRERGRRTADPEHVVGAQRPAGRELAAVARDPPRAGAVRVEERVRAKVHRRPARGVEEAEPASAVEAEGGQRGGQLRAGHRHPEQERGRESRRRPACLGGERPERGHAVAALERRLGLGAPQRLELVDGVPRGPQIASQALDEVRIGGGEHASHPTLSAREHPTRRTRVSSA</sequence>
<feature type="region of interest" description="Disordered" evidence="1">
    <location>
        <begin position="1"/>
        <end position="131"/>
    </location>
</feature>
<protein>
    <submittedName>
        <fullName evidence="2">Uncharacterized protein</fullName>
    </submittedName>
</protein>
<reference evidence="3" key="1">
    <citation type="journal article" date="2019" name="Int. J. Syst. Evol. Microbiol.">
        <title>The Global Catalogue of Microorganisms (GCM) 10K type strain sequencing project: providing services to taxonomists for standard genome sequencing and annotation.</title>
        <authorList>
            <consortium name="The Broad Institute Genomics Platform"/>
            <consortium name="The Broad Institute Genome Sequencing Center for Infectious Disease"/>
            <person name="Wu L."/>
            <person name="Ma J."/>
        </authorList>
    </citation>
    <scope>NUCLEOTIDE SEQUENCE [LARGE SCALE GENOMIC DNA]</scope>
    <source>
        <strain evidence="3">NBRC 108894</strain>
    </source>
</reference>
<dbReference type="Proteomes" id="UP001157034">
    <property type="component" value="Unassembled WGS sequence"/>
</dbReference>
<name>A0ABQ6K6W7_9MICO</name>
<evidence type="ECO:0000256" key="1">
    <source>
        <dbReference type="SAM" id="MobiDB-lite"/>
    </source>
</evidence>
<comment type="caution">
    <text evidence="2">The sequence shown here is derived from an EMBL/GenBank/DDBJ whole genome shotgun (WGS) entry which is preliminary data.</text>
</comment>
<feature type="region of interest" description="Disordered" evidence="1">
    <location>
        <begin position="161"/>
        <end position="195"/>
    </location>
</feature>
<organism evidence="2 3">
    <name type="scientific">Pseudolysinimonas kribbensis</name>
    <dbReference type="NCBI Taxonomy" id="433641"/>
    <lineage>
        <taxon>Bacteria</taxon>
        <taxon>Bacillati</taxon>
        <taxon>Actinomycetota</taxon>
        <taxon>Actinomycetes</taxon>
        <taxon>Micrococcales</taxon>
        <taxon>Microbacteriaceae</taxon>
        <taxon>Pseudolysinimonas</taxon>
    </lineage>
</organism>
<accession>A0ABQ6K6W7</accession>
<gene>
    <name evidence="2" type="ORF">GCM10025881_32140</name>
</gene>
<evidence type="ECO:0000313" key="2">
    <source>
        <dbReference type="EMBL" id="GMA96390.1"/>
    </source>
</evidence>
<feature type="compositionally biased region" description="Basic and acidic residues" evidence="1">
    <location>
        <begin position="11"/>
        <end position="36"/>
    </location>
</feature>
<keyword evidence="3" id="KW-1185">Reference proteome</keyword>